<dbReference type="GeneID" id="28991525"/>
<accession>A0A167PDF5</accession>
<dbReference type="EMBL" id="KV440974">
    <property type="protein sequence ID" value="OAD77816.1"/>
    <property type="molecule type" value="Genomic_DNA"/>
</dbReference>
<keyword evidence="3" id="KW-1185">Reference proteome</keyword>
<name>A0A167PDF5_PHYB8</name>
<reference evidence="1" key="1">
    <citation type="submission" date="2015-06" db="EMBL/GenBank/DDBJ databases">
        <title>Expansion of signal transduction pathways in fungi by whole-genome duplication.</title>
        <authorList>
            <consortium name="DOE Joint Genome Institute"/>
            <person name="Corrochano L.M."/>
            <person name="Kuo A."/>
            <person name="Marcet-Houben M."/>
            <person name="Polaino S."/>
            <person name="Salamov A."/>
            <person name="Villalobos J.M."/>
            <person name="Alvarez M.I."/>
            <person name="Avalos J."/>
            <person name="Benito E.P."/>
            <person name="Benoit I."/>
            <person name="Burger G."/>
            <person name="Camino L.P."/>
            <person name="Canovas D."/>
            <person name="Cerda-Olmedo E."/>
            <person name="Cheng J.-F."/>
            <person name="Dominguez A."/>
            <person name="Elias M."/>
            <person name="Eslava A.P."/>
            <person name="Glaser F."/>
            <person name="Grimwood J."/>
            <person name="Gutierrez G."/>
            <person name="Heitman J."/>
            <person name="Henrissat B."/>
            <person name="Iturriaga E.A."/>
            <person name="Lang B.F."/>
            <person name="Lavin J.L."/>
            <person name="Lee S."/>
            <person name="Li W."/>
            <person name="Lindquist E."/>
            <person name="Lopez-Garcia S."/>
            <person name="Luque E.M."/>
            <person name="Marcos A.T."/>
            <person name="Martin J."/>
            <person name="Mccluskey K."/>
            <person name="Medina H.R."/>
            <person name="Miralles-Duran A."/>
            <person name="Miyazaki A."/>
            <person name="Munoz-Torres E."/>
            <person name="Oguiza J.A."/>
            <person name="Ohm R."/>
            <person name="Olmedo M."/>
            <person name="Orejas M."/>
            <person name="Ortiz-Castellanos L."/>
            <person name="Pisabarro A.G."/>
            <person name="Rodriguez-Romero J."/>
            <person name="Ruiz-Herrera J."/>
            <person name="Ruiz-Vazquez R."/>
            <person name="Sanz C."/>
            <person name="Schackwitz W."/>
            <person name="Schmutz J."/>
            <person name="Shahriari M."/>
            <person name="Shelest E."/>
            <person name="Silva-Franco F."/>
            <person name="Soanes D."/>
            <person name="Syed K."/>
            <person name="Tagua V.G."/>
            <person name="Talbot N.J."/>
            <person name="Thon M."/>
            <person name="De Vries R.P."/>
            <person name="Wiebenga A."/>
            <person name="Yadav J.S."/>
            <person name="Braun E.L."/>
            <person name="Baker S."/>
            <person name="Garre V."/>
            <person name="Horwitz B."/>
            <person name="Torres-Martinez S."/>
            <person name="Idnurm A."/>
            <person name="Herrera-Estrella A."/>
            <person name="Gabaldon T."/>
            <person name="Grigoriev I.V."/>
        </authorList>
    </citation>
    <scope>NUCLEOTIDE SEQUENCE [LARGE SCALE GENOMIC DNA]</scope>
    <source>
        <strain evidence="1">NRRL 1555</strain>
    </source>
</reference>
<dbReference type="RefSeq" id="XP_018295747.1">
    <property type="nucleotide sequence ID" value="XM_018430619.1"/>
</dbReference>
<protein>
    <submittedName>
        <fullName evidence="1">Uncharacterized protein</fullName>
    </submittedName>
</protein>
<dbReference type="Proteomes" id="UP000077315">
    <property type="component" value="Unassembled WGS sequence"/>
</dbReference>
<organism evidence="1 3">
    <name type="scientific">Phycomyces blakesleeanus (strain ATCC 8743b / DSM 1359 / FGSC 10004 / NBRC 33097 / NRRL 1555)</name>
    <dbReference type="NCBI Taxonomy" id="763407"/>
    <lineage>
        <taxon>Eukaryota</taxon>
        <taxon>Fungi</taxon>
        <taxon>Fungi incertae sedis</taxon>
        <taxon>Mucoromycota</taxon>
        <taxon>Mucoromycotina</taxon>
        <taxon>Mucoromycetes</taxon>
        <taxon>Mucorales</taxon>
        <taxon>Phycomycetaceae</taxon>
        <taxon>Phycomyces</taxon>
    </lineage>
</organism>
<sequence length="57" mass="6356">MSTPAFLTPFDVEWSAVEMEIGGYRAAYIVMQGLPKRRVYGFPLIGPDIELIKGLPI</sequence>
<gene>
    <name evidence="1" type="ORF">PHYBLDRAFT_141572</name>
    <name evidence="2" type="ORF">PHYBLDRAFT_141677</name>
</gene>
<dbReference type="VEuPathDB" id="FungiDB:PHYBLDRAFT_141677"/>
<proteinExistence type="predicted"/>
<dbReference type="EMBL" id="KV440974">
    <property type="protein sequence ID" value="OAD77707.1"/>
    <property type="molecule type" value="Genomic_DNA"/>
</dbReference>
<evidence type="ECO:0000313" key="2">
    <source>
        <dbReference type="EMBL" id="OAD77816.1"/>
    </source>
</evidence>
<dbReference type="VEuPathDB" id="FungiDB:PHYBLDRAFT_141572"/>
<dbReference type="AlphaFoldDB" id="A0A167PDF5"/>
<reference evidence="3" key="2">
    <citation type="submission" date="2015-06" db="EMBL/GenBank/DDBJ databases">
        <title>Expansion of signal transduction pathways in fungi by whole-genome duplication.</title>
        <authorList>
            <consortium name="DOE Joint Genome Institute"/>
            <person name="Corrochano L.M."/>
            <person name="Kuo A."/>
            <person name="Marcet-Houben M."/>
            <person name="Polaino S."/>
            <person name="Salamov A."/>
            <person name="Villalobos J.M."/>
            <person name="Alvarez M.I."/>
            <person name="Avalos J."/>
            <person name="Benito E.P."/>
            <person name="Benoit I."/>
            <person name="Burger G."/>
            <person name="Camino L.P."/>
            <person name="Canovas D."/>
            <person name="Cerda-Olmedo E."/>
            <person name="Cheng J.-F."/>
            <person name="Dominguez A."/>
            <person name="Elias M."/>
            <person name="Eslava A.P."/>
            <person name="Glaser F."/>
            <person name="Grimwood J."/>
            <person name="Gutierrez G."/>
            <person name="Heitman J."/>
            <person name="Henrissat B."/>
            <person name="Iturriaga E.A."/>
            <person name="Lang B.F."/>
            <person name="Lavin J.L."/>
            <person name="Lee S."/>
            <person name="Li W."/>
            <person name="Lindquist E."/>
            <person name="Lopez-Garcia S."/>
            <person name="Luque E.M."/>
            <person name="Marcos A.T."/>
            <person name="Martin J."/>
            <person name="McCluskey K."/>
            <person name="Medina H.R."/>
            <person name="Miralles-Duran A."/>
            <person name="Miyazaki A."/>
            <person name="Munoz-Torres E."/>
            <person name="Oguiza J.A."/>
            <person name="Ohm R."/>
            <person name="Olmedo M."/>
            <person name="Orejas M."/>
            <person name="Ortiz-Castellanos L."/>
            <person name="Pisabarro A.G."/>
            <person name="Rodriguez-Romero J."/>
            <person name="Ruiz-Herrera J."/>
            <person name="Ruiz-Vazquez R."/>
            <person name="Sanz C."/>
            <person name="Schackwitz W."/>
            <person name="Schmutz J."/>
            <person name="Shahriari M."/>
            <person name="Shelest E."/>
            <person name="Silva-Franco F."/>
            <person name="Soanes D."/>
            <person name="Syed K."/>
            <person name="Tagua V.G."/>
            <person name="Talbot N.J."/>
            <person name="Thon M."/>
            <person name="De vries R.P."/>
            <person name="Wiebenga A."/>
            <person name="Yadav J.S."/>
            <person name="Braun E.L."/>
            <person name="Baker S."/>
            <person name="Garre V."/>
            <person name="Horwitz B."/>
            <person name="Torres-Martinez S."/>
            <person name="Idnurm A."/>
            <person name="Herrera-Estrella A."/>
            <person name="Gabaldon T."/>
            <person name="Grigoriev I.V."/>
        </authorList>
    </citation>
    <scope>NUCLEOTIDE SEQUENCE [LARGE SCALE GENOMIC DNA]</scope>
    <source>
        <strain evidence="3">NRRL 1555(-)</strain>
    </source>
</reference>
<dbReference type="GeneID" id="28991547"/>
<dbReference type="RefSeq" id="XP_018295856.1">
    <property type="nucleotide sequence ID" value="XM_018430641.1"/>
</dbReference>
<evidence type="ECO:0000313" key="3">
    <source>
        <dbReference type="Proteomes" id="UP000077315"/>
    </source>
</evidence>
<evidence type="ECO:0000313" key="1">
    <source>
        <dbReference type="EMBL" id="OAD77707.1"/>
    </source>
</evidence>